<dbReference type="EMBL" id="KL584981">
    <property type="protein sequence ID" value="KEQ85024.1"/>
    <property type="molecule type" value="Genomic_DNA"/>
</dbReference>
<sequence length="177" mass="20159">MGRIPVRQRINVVDFSAKSRFKPKGRFRSRTVVVEAPNSRRVQASSGLPHSDLNRRILFTQISLSACWIFMRLSWLAQSRSHNVQHESNTRLLCPSTSRPRVLALPYCWVIGCRYFRARSCLRALSDNLSLAMRILLLELGIPSIWDLGSCTFVMTSSSTLISYNSNLHEYLGTSIL</sequence>
<dbReference type="GeneID" id="40741677"/>
<dbReference type="HOGENOM" id="CLU_1517583_0_0_1"/>
<dbReference type="Proteomes" id="UP000030706">
    <property type="component" value="Unassembled WGS sequence"/>
</dbReference>
<gene>
    <name evidence="1" type="ORF">M438DRAFT_205446</name>
</gene>
<protein>
    <submittedName>
        <fullName evidence="1">Uncharacterized protein</fullName>
    </submittedName>
</protein>
<keyword evidence="2" id="KW-1185">Reference proteome</keyword>
<accession>A0A074XMV6</accession>
<dbReference type="AlphaFoldDB" id="A0A074XMV6"/>
<reference evidence="1 2" key="1">
    <citation type="journal article" date="2014" name="BMC Genomics">
        <title>Genome sequencing of four Aureobasidium pullulans varieties: biotechnological potential, stress tolerance, and description of new species.</title>
        <authorList>
            <person name="Gostin Ar C."/>
            <person name="Ohm R.A."/>
            <person name="Kogej T."/>
            <person name="Sonjak S."/>
            <person name="Turk M."/>
            <person name="Zajc J."/>
            <person name="Zalar P."/>
            <person name="Grube M."/>
            <person name="Sun H."/>
            <person name="Han J."/>
            <person name="Sharma A."/>
            <person name="Chiniquy J."/>
            <person name="Ngan C.Y."/>
            <person name="Lipzen A."/>
            <person name="Barry K."/>
            <person name="Grigoriev I.V."/>
            <person name="Gunde-Cimerman N."/>
        </authorList>
    </citation>
    <scope>NUCLEOTIDE SEQUENCE [LARGE SCALE GENOMIC DNA]</scope>
    <source>
        <strain evidence="1 2">EXF-150</strain>
    </source>
</reference>
<evidence type="ECO:0000313" key="2">
    <source>
        <dbReference type="Proteomes" id="UP000030706"/>
    </source>
</evidence>
<organism evidence="1 2">
    <name type="scientific">Aureobasidium pullulans EXF-150</name>
    <dbReference type="NCBI Taxonomy" id="1043002"/>
    <lineage>
        <taxon>Eukaryota</taxon>
        <taxon>Fungi</taxon>
        <taxon>Dikarya</taxon>
        <taxon>Ascomycota</taxon>
        <taxon>Pezizomycotina</taxon>
        <taxon>Dothideomycetes</taxon>
        <taxon>Dothideomycetidae</taxon>
        <taxon>Dothideales</taxon>
        <taxon>Saccotheciaceae</taxon>
        <taxon>Aureobasidium</taxon>
    </lineage>
</organism>
<dbReference type="RefSeq" id="XP_029761211.1">
    <property type="nucleotide sequence ID" value="XM_029899371.1"/>
</dbReference>
<evidence type="ECO:0000313" key="1">
    <source>
        <dbReference type="EMBL" id="KEQ85024.1"/>
    </source>
</evidence>
<name>A0A074XMV6_AURPU</name>
<proteinExistence type="predicted"/>